<proteinExistence type="inferred from homology"/>
<accession>A0A562SF74</accession>
<organism evidence="5 6">
    <name type="scientific">Roseibium hamelinense</name>
    <dbReference type="NCBI Taxonomy" id="150831"/>
    <lineage>
        <taxon>Bacteria</taxon>
        <taxon>Pseudomonadati</taxon>
        <taxon>Pseudomonadota</taxon>
        <taxon>Alphaproteobacteria</taxon>
        <taxon>Hyphomicrobiales</taxon>
        <taxon>Stappiaceae</taxon>
        <taxon>Roseibium</taxon>
    </lineage>
</organism>
<dbReference type="OrthoDB" id="9811121at2"/>
<feature type="region of interest" description="Disordered" evidence="3">
    <location>
        <begin position="252"/>
        <end position="284"/>
    </location>
</feature>
<dbReference type="PROSITE" id="PS01227">
    <property type="entry name" value="UPF0012"/>
    <property type="match status" value="1"/>
</dbReference>
<evidence type="ECO:0000256" key="3">
    <source>
        <dbReference type="SAM" id="MobiDB-lite"/>
    </source>
</evidence>
<evidence type="ECO:0000313" key="6">
    <source>
        <dbReference type="Proteomes" id="UP000320593"/>
    </source>
</evidence>
<dbReference type="RefSeq" id="WP_145347407.1">
    <property type="nucleotide sequence ID" value="NZ_SMLY01000064.1"/>
</dbReference>
<dbReference type="InterPro" id="IPR001110">
    <property type="entry name" value="UPF0012_CS"/>
</dbReference>
<dbReference type="PANTHER" id="PTHR23088:SF27">
    <property type="entry name" value="DEAMINATED GLUTATHIONE AMIDASE"/>
    <property type="match status" value="1"/>
</dbReference>
<feature type="domain" description="CN hydrolase" evidence="4">
    <location>
        <begin position="4"/>
        <end position="252"/>
    </location>
</feature>
<dbReference type="Proteomes" id="UP000320593">
    <property type="component" value="Unassembled WGS sequence"/>
</dbReference>
<reference evidence="5 6" key="1">
    <citation type="submission" date="2019-07" db="EMBL/GenBank/DDBJ databases">
        <title>Genomic Encyclopedia of Archaeal and Bacterial Type Strains, Phase II (KMG-II): from individual species to whole genera.</title>
        <authorList>
            <person name="Goeker M."/>
        </authorList>
    </citation>
    <scope>NUCLEOTIDE SEQUENCE [LARGE SCALE GENOMIC DNA]</scope>
    <source>
        <strain evidence="5 6">ATCC BAA-252</strain>
    </source>
</reference>
<evidence type="ECO:0000259" key="4">
    <source>
        <dbReference type="PROSITE" id="PS50263"/>
    </source>
</evidence>
<keyword evidence="2 5" id="KW-0378">Hydrolase</keyword>
<dbReference type="CDD" id="cd07572">
    <property type="entry name" value="nit"/>
    <property type="match status" value="1"/>
</dbReference>
<dbReference type="Gene3D" id="3.60.110.10">
    <property type="entry name" value="Carbon-nitrogen hydrolase"/>
    <property type="match status" value="1"/>
</dbReference>
<keyword evidence="6" id="KW-1185">Reference proteome</keyword>
<dbReference type="GO" id="GO:0016811">
    <property type="term" value="F:hydrolase activity, acting on carbon-nitrogen (but not peptide) bonds, in linear amides"/>
    <property type="evidence" value="ECO:0007669"/>
    <property type="project" value="InterPro"/>
</dbReference>
<comment type="caution">
    <text evidence="5">The sequence shown here is derived from an EMBL/GenBank/DDBJ whole genome shotgun (WGS) entry which is preliminary data.</text>
</comment>
<dbReference type="PROSITE" id="PS50263">
    <property type="entry name" value="CN_HYDROLASE"/>
    <property type="match status" value="1"/>
</dbReference>
<comment type="similarity">
    <text evidence="1">Belongs to the carbon-nitrogen hydrolase superfamily. NIT1/NIT2 family.</text>
</comment>
<sequence length="284" mass="31251">MNAFRAACVQMRSGKNPSENSLQASALIKQAAADGATYIQTPEMTNLLVGSKAELLDRISAEWQDVSLKAFKRLADELSIWLHIGSLAVLREDGKIVNRAFVISPEGSVAVRYDKIHMFDVDLPGGESWRESATYQPGNSAVCCDLPWIRFGVAICYDIRFPTLFRAQAKAGAFMLTAPAAFTQQTGQAHWHVLQRARAIENTSFVVSAAQGGLHEDGRETYGHSIIVSPWGDVLAELDNNEPGYMTAMIDPESSTRARQRIPSLQNDKEFEISGDFRAAETRA</sequence>
<dbReference type="EMBL" id="VLLF01000013">
    <property type="protein sequence ID" value="TWI79888.1"/>
    <property type="molecule type" value="Genomic_DNA"/>
</dbReference>
<evidence type="ECO:0000256" key="2">
    <source>
        <dbReference type="ARBA" id="ARBA00022801"/>
    </source>
</evidence>
<evidence type="ECO:0000313" key="5">
    <source>
        <dbReference type="EMBL" id="TWI79888.1"/>
    </source>
</evidence>
<dbReference type="SUPFAM" id="SSF56317">
    <property type="entry name" value="Carbon-nitrogen hydrolase"/>
    <property type="match status" value="1"/>
</dbReference>
<dbReference type="InterPro" id="IPR003010">
    <property type="entry name" value="C-N_Hydrolase"/>
</dbReference>
<dbReference type="AlphaFoldDB" id="A0A562SF74"/>
<evidence type="ECO:0000256" key="1">
    <source>
        <dbReference type="ARBA" id="ARBA00010613"/>
    </source>
</evidence>
<dbReference type="PANTHER" id="PTHR23088">
    <property type="entry name" value="NITRILASE-RELATED"/>
    <property type="match status" value="1"/>
</dbReference>
<dbReference type="InterPro" id="IPR045254">
    <property type="entry name" value="Nit1/2_C-N_Hydrolase"/>
</dbReference>
<protein>
    <submittedName>
        <fullName evidence="5">Putative amidohydrolase</fullName>
    </submittedName>
</protein>
<dbReference type="Pfam" id="PF00795">
    <property type="entry name" value="CN_hydrolase"/>
    <property type="match status" value="1"/>
</dbReference>
<gene>
    <name evidence="5" type="ORF">JM93_04235</name>
</gene>
<dbReference type="InterPro" id="IPR036526">
    <property type="entry name" value="C-N_Hydrolase_sf"/>
</dbReference>
<name>A0A562SF74_9HYPH</name>